<dbReference type="RefSeq" id="WP_073372209.1">
    <property type="nucleotide sequence ID" value="NZ_CP017813.1"/>
</dbReference>
<protein>
    <submittedName>
        <fullName evidence="1">Uncharacterized protein</fullName>
    </submittedName>
</protein>
<dbReference type="Proteomes" id="UP000184322">
    <property type="component" value="Chromosome"/>
</dbReference>
<dbReference type="EMBL" id="CP017813">
    <property type="protein sequence ID" value="APJ38205.1"/>
    <property type="molecule type" value="Genomic_DNA"/>
</dbReference>
<evidence type="ECO:0000313" key="1">
    <source>
        <dbReference type="EMBL" id="APJ38205.1"/>
    </source>
</evidence>
<dbReference type="OrthoDB" id="9779761at2"/>
<evidence type="ECO:0000313" key="2">
    <source>
        <dbReference type="Proteomes" id="UP000184322"/>
    </source>
</evidence>
<keyword evidence="2" id="KW-1185">Reference proteome</keyword>
<name>A0A1L4FRG2_9BACT</name>
<gene>
    <name evidence="1" type="ORF">BLA55_00690</name>
</gene>
<organism evidence="1 2">
    <name type="scientific">Mycoplasmopsis pullorum</name>
    <dbReference type="NCBI Taxonomy" id="48003"/>
    <lineage>
        <taxon>Bacteria</taxon>
        <taxon>Bacillati</taxon>
        <taxon>Mycoplasmatota</taxon>
        <taxon>Mycoplasmoidales</taxon>
        <taxon>Metamycoplasmataceae</taxon>
        <taxon>Mycoplasmopsis</taxon>
    </lineage>
</organism>
<proteinExistence type="predicted"/>
<dbReference type="AlphaFoldDB" id="A0A1L4FRG2"/>
<sequence length="244" mass="29236">MNQKSYDETKLQLKNMLISKEEFKNTNLYKMIHQNDNEHDFFDYLYVSIQSMSNQKNPSHLRIRSDKFLQLAKLKHECLLISSYRNSNGKITHLILSSLWFFNYEKSINSSNSFVTFDFSRLEAFTKYHGLQYKIWRGKVKYIILSVLDDEIDLDEITKVRIEWKLFQNNPDYLIKKDKILESYDPVIKDETKSLLLDKHNFSCALNNFNNNICRTKMDWIKTKKAIENTNLNLPLDFHHFIPR</sequence>
<reference evidence="2" key="1">
    <citation type="submission" date="2016-10" db="EMBL/GenBank/DDBJ databases">
        <authorList>
            <person name="Beylefeld A."/>
            <person name="Abolnik C."/>
        </authorList>
    </citation>
    <scope>NUCLEOTIDE SEQUENCE [LARGE SCALE GENOMIC DNA]</scope>
    <source>
        <strain evidence="2">B359_6</strain>
    </source>
</reference>
<accession>A0A1L4FRG2</accession>
<dbReference type="KEGG" id="mpul:BLA55_00690"/>